<organism evidence="1 2">
    <name type="scientific">Thermus thermophilus</name>
    <dbReference type="NCBI Taxonomy" id="274"/>
    <lineage>
        <taxon>Bacteria</taxon>
        <taxon>Thermotogati</taxon>
        <taxon>Deinococcota</taxon>
        <taxon>Deinococci</taxon>
        <taxon>Thermales</taxon>
        <taxon>Thermaceae</taxon>
        <taxon>Thermus</taxon>
    </lineage>
</organism>
<proteinExistence type="predicted"/>
<dbReference type="AlphaFoldDB" id="A0A7R7TC62"/>
<dbReference type="InterPro" id="IPR009057">
    <property type="entry name" value="Homeodomain-like_sf"/>
</dbReference>
<name>A0A7R7TC62_THETH</name>
<dbReference type="Proteomes" id="UP000596099">
    <property type="component" value="Chromosome"/>
</dbReference>
<reference evidence="2" key="1">
    <citation type="submission" date="2021-01" db="EMBL/GenBank/DDBJ databases">
        <title>Complete Genome Sequence of Thermus thermophilus Strain HB5018, Isolated from Mine Onsen Hot Spring.</title>
        <authorList>
            <person name="Miyazaki K."/>
            <person name="Moriya T."/>
            <person name="Nemoto N."/>
            <person name="Oshima T."/>
            <person name="Yura K."/>
            <person name="Bessho Y."/>
        </authorList>
    </citation>
    <scope>NUCLEOTIDE SEQUENCE [LARGE SCALE GENOMIC DNA]</scope>
    <source>
        <strain evidence="2">HB5018</strain>
    </source>
</reference>
<protein>
    <submittedName>
        <fullName evidence="1">Uncharacterized protein</fullName>
    </submittedName>
</protein>
<dbReference type="Pfam" id="PF13384">
    <property type="entry name" value="HTH_23"/>
    <property type="match status" value="1"/>
</dbReference>
<accession>A0A7R7TC62</accession>
<sequence>MERARWHAIWLLATGHAIPQVAQTLGYSTCWVRDTLPRHNEGQPPLLPPELWEAFRQALLQPHPQDGIWTIRNAALWLWRG</sequence>
<gene>
    <name evidence="1" type="ORF">TthHB5018_02280</name>
</gene>
<dbReference type="SUPFAM" id="SSF46689">
    <property type="entry name" value="Homeodomain-like"/>
    <property type="match status" value="1"/>
</dbReference>
<evidence type="ECO:0000313" key="2">
    <source>
        <dbReference type="Proteomes" id="UP000596099"/>
    </source>
</evidence>
<evidence type="ECO:0000313" key="1">
    <source>
        <dbReference type="EMBL" id="BCP65294.1"/>
    </source>
</evidence>
<dbReference type="EMBL" id="AP024270">
    <property type="protein sequence ID" value="BCP65294.1"/>
    <property type="molecule type" value="Genomic_DNA"/>
</dbReference>